<dbReference type="CDD" id="cd08421">
    <property type="entry name" value="PBP2_LTTR_like_1"/>
    <property type="match status" value="1"/>
</dbReference>
<dbReference type="GO" id="GO:0003677">
    <property type="term" value="F:DNA binding"/>
    <property type="evidence" value="ECO:0007669"/>
    <property type="project" value="UniProtKB-KW"/>
</dbReference>
<protein>
    <submittedName>
        <fullName evidence="6">HTH-type transcriptional regulator ArgP</fullName>
    </submittedName>
</protein>
<name>A0A6S6ZHT4_9BURK</name>
<evidence type="ECO:0000313" key="7">
    <source>
        <dbReference type="Proteomes" id="UP000494111"/>
    </source>
</evidence>
<dbReference type="Pfam" id="PF00126">
    <property type="entry name" value="HTH_1"/>
    <property type="match status" value="1"/>
</dbReference>
<evidence type="ECO:0000259" key="5">
    <source>
        <dbReference type="PROSITE" id="PS50931"/>
    </source>
</evidence>
<dbReference type="SUPFAM" id="SSF53850">
    <property type="entry name" value="Periplasmic binding protein-like II"/>
    <property type="match status" value="1"/>
</dbReference>
<dbReference type="PROSITE" id="PS50931">
    <property type="entry name" value="HTH_LYSR"/>
    <property type="match status" value="1"/>
</dbReference>
<feature type="domain" description="HTH lysR-type" evidence="5">
    <location>
        <begin position="3"/>
        <end position="60"/>
    </location>
</feature>
<dbReference type="InterPro" id="IPR050950">
    <property type="entry name" value="HTH-type_LysR_regulators"/>
</dbReference>
<evidence type="ECO:0000256" key="1">
    <source>
        <dbReference type="ARBA" id="ARBA00009437"/>
    </source>
</evidence>
<evidence type="ECO:0000313" key="6">
    <source>
        <dbReference type="EMBL" id="CAB3668557.1"/>
    </source>
</evidence>
<dbReference type="Pfam" id="PF03466">
    <property type="entry name" value="LysR_substrate"/>
    <property type="match status" value="1"/>
</dbReference>
<dbReference type="Gene3D" id="1.10.10.10">
    <property type="entry name" value="Winged helix-like DNA-binding domain superfamily/Winged helix DNA-binding domain"/>
    <property type="match status" value="1"/>
</dbReference>
<gene>
    <name evidence="6" type="primary">argP_1</name>
    <name evidence="6" type="ORF">LMG3458_00973</name>
</gene>
<keyword evidence="4" id="KW-0804">Transcription</keyword>
<dbReference type="Gene3D" id="3.40.190.290">
    <property type="match status" value="1"/>
</dbReference>
<dbReference type="EMBL" id="CADIJO010000002">
    <property type="protein sequence ID" value="CAB3668557.1"/>
    <property type="molecule type" value="Genomic_DNA"/>
</dbReference>
<reference evidence="6 7" key="1">
    <citation type="submission" date="2020-04" db="EMBL/GenBank/DDBJ databases">
        <authorList>
            <person name="De Canck E."/>
        </authorList>
    </citation>
    <scope>NUCLEOTIDE SEQUENCE [LARGE SCALE GENOMIC DNA]</scope>
    <source>
        <strain evidence="6 7">LMG 3458</strain>
    </source>
</reference>
<dbReference type="SUPFAM" id="SSF46785">
    <property type="entry name" value="Winged helix' DNA-binding domain"/>
    <property type="match status" value="1"/>
</dbReference>
<comment type="similarity">
    <text evidence="1">Belongs to the LysR transcriptional regulatory family.</text>
</comment>
<organism evidence="6 7">
    <name type="scientific">Achromobacter deleyi</name>
    <dbReference type="NCBI Taxonomy" id="1353891"/>
    <lineage>
        <taxon>Bacteria</taxon>
        <taxon>Pseudomonadati</taxon>
        <taxon>Pseudomonadota</taxon>
        <taxon>Betaproteobacteria</taxon>
        <taxon>Burkholderiales</taxon>
        <taxon>Alcaligenaceae</taxon>
        <taxon>Achromobacter</taxon>
    </lineage>
</organism>
<dbReference type="RefSeq" id="WP_175191137.1">
    <property type="nucleotide sequence ID" value="NZ_CADIJO010000002.1"/>
</dbReference>
<dbReference type="InterPro" id="IPR036390">
    <property type="entry name" value="WH_DNA-bd_sf"/>
</dbReference>
<evidence type="ECO:0000256" key="4">
    <source>
        <dbReference type="ARBA" id="ARBA00023163"/>
    </source>
</evidence>
<evidence type="ECO:0000256" key="2">
    <source>
        <dbReference type="ARBA" id="ARBA00023015"/>
    </source>
</evidence>
<evidence type="ECO:0000256" key="3">
    <source>
        <dbReference type="ARBA" id="ARBA00023125"/>
    </source>
</evidence>
<dbReference type="InterPro" id="IPR036388">
    <property type="entry name" value="WH-like_DNA-bd_sf"/>
</dbReference>
<dbReference type="PANTHER" id="PTHR30419">
    <property type="entry name" value="HTH-TYPE TRANSCRIPTIONAL REGULATOR YBHD"/>
    <property type="match status" value="1"/>
</dbReference>
<proteinExistence type="inferred from homology"/>
<dbReference type="PANTHER" id="PTHR30419:SF2">
    <property type="entry name" value="LYSR FAMILY TRANSCRIPTIONAL REGULATOR"/>
    <property type="match status" value="1"/>
</dbReference>
<dbReference type="GO" id="GO:0005829">
    <property type="term" value="C:cytosol"/>
    <property type="evidence" value="ECO:0007669"/>
    <property type="project" value="TreeGrafter"/>
</dbReference>
<dbReference type="GO" id="GO:0003700">
    <property type="term" value="F:DNA-binding transcription factor activity"/>
    <property type="evidence" value="ECO:0007669"/>
    <property type="project" value="InterPro"/>
</dbReference>
<dbReference type="InterPro" id="IPR005119">
    <property type="entry name" value="LysR_subst-bd"/>
</dbReference>
<keyword evidence="2" id="KW-0805">Transcription regulation</keyword>
<sequence>MRFDLTDLALFLHVVQAGSITHGAARANLALAAASARIRNLEASLGAPLLERRRQGVIPTPAGLKLAAHARVMLAQADRLRDDLAGFSGEFGGSVRMLSNTNALTAFLPEALSGFLAAHPRINVELQEMLSDEIVECIADGSADIGIVAGTVDTGALETYAYRSDRFVLIVPAAHALAGVDEIAFRDVLDEDFIGLDRSSALQRFLARQALVAGKPIKLRVQLRSFDAMCRLVEAGVGVGIVPETTAHSMRRLLKVVPVALSDAWASRELLVCVQSRQALNARARRLLDHLLADTGAAPFMPAPDADPS</sequence>
<dbReference type="AlphaFoldDB" id="A0A6S6ZHT4"/>
<dbReference type="InterPro" id="IPR000847">
    <property type="entry name" value="LysR_HTH_N"/>
</dbReference>
<accession>A0A6S6ZHT4</accession>
<keyword evidence="3" id="KW-0238">DNA-binding</keyword>
<dbReference type="Proteomes" id="UP000494111">
    <property type="component" value="Unassembled WGS sequence"/>
</dbReference>